<organism evidence="7">
    <name type="scientific">Desulfatirhabdium butyrativorans</name>
    <dbReference type="NCBI Taxonomy" id="340467"/>
    <lineage>
        <taxon>Bacteria</taxon>
        <taxon>Pseudomonadati</taxon>
        <taxon>Thermodesulfobacteriota</taxon>
        <taxon>Desulfobacteria</taxon>
        <taxon>Desulfobacterales</taxon>
        <taxon>Desulfatirhabdiaceae</taxon>
        <taxon>Desulfatirhabdium</taxon>
    </lineage>
</organism>
<accession>A0A7C4MLF4</accession>
<dbReference type="GO" id="GO:0005524">
    <property type="term" value="F:ATP binding"/>
    <property type="evidence" value="ECO:0007669"/>
    <property type="project" value="UniProtKB-UniRule"/>
</dbReference>
<reference evidence="7" key="1">
    <citation type="journal article" date="2020" name="mSystems">
        <title>Genome- and Community-Level Interaction Insights into Carbon Utilization and Element Cycling Functions of Hydrothermarchaeota in Hydrothermal Sediment.</title>
        <authorList>
            <person name="Zhou Z."/>
            <person name="Liu Y."/>
            <person name="Xu W."/>
            <person name="Pan J."/>
            <person name="Luo Z.H."/>
            <person name="Li M."/>
        </authorList>
    </citation>
    <scope>NUCLEOTIDE SEQUENCE [LARGE SCALE GENOMIC DNA]</scope>
    <source>
        <strain evidence="7">SpSt-477</strain>
    </source>
</reference>
<dbReference type="HAMAP" id="MF_00636">
    <property type="entry name" value="RapZ_like"/>
    <property type="match status" value="1"/>
</dbReference>
<feature type="domain" description="RapZ C-terminal" evidence="6">
    <location>
        <begin position="178"/>
        <end position="300"/>
    </location>
</feature>
<evidence type="ECO:0000259" key="6">
    <source>
        <dbReference type="Pfam" id="PF22740"/>
    </source>
</evidence>
<dbReference type="Pfam" id="PF03668">
    <property type="entry name" value="RapZ-like_N"/>
    <property type="match status" value="1"/>
</dbReference>
<dbReference type="InterPro" id="IPR005337">
    <property type="entry name" value="RapZ-like"/>
</dbReference>
<keyword evidence="3 4" id="KW-0342">GTP-binding</keyword>
<dbReference type="Pfam" id="PF22740">
    <property type="entry name" value="PapZ_C"/>
    <property type="match status" value="1"/>
</dbReference>
<comment type="caution">
    <text evidence="7">The sequence shown here is derived from an EMBL/GenBank/DDBJ whole genome shotgun (WGS) entry which is preliminary data.</text>
</comment>
<evidence type="ECO:0000256" key="1">
    <source>
        <dbReference type="ARBA" id="ARBA00022741"/>
    </source>
</evidence>
<keyword evidence="2 4" id="KW-0067">ATP-binding</keyword>
<evidence type="ECO:0000256" key="3">
    <source>
        <dbReference type="ARBA" id="ARBA00023134"/>
    </source>
</evidence>
<feature type="binding site" evidence="4">
    <location>
        <begin position="74"/>
        <end position="77"/>
    </location>
    <ligand>
        <name>GTP</name>
        <dbReference type="ChEBI" id="CHEBI:37565"/>
    </ligand>
</feature>
<feature type="binding site" evidence="4">
    <location>
        <begin position="22"/>
        <end position="29"/>
    </location>
    <ligand>
        <name>ATP</name>
        <dbReference type="ChEBI" id="CHEBI:30616"/>
    </ligand>
</feature>
<dbReference type="PANTHER" id="PTHR30448">
    <property type="entry name" value="RNASE ADAPTER PROTEIN RAPZ"/>
    <property type="match status" value="1"/>
</dbReference>
<proteinExistence type="inferred from homology"/>
<protein>
    <submittedName>
        <fullName evidence="7">RNase adapter RapZ</fullName>
    </submittedName>
</protein>
<dbReference type="InterPro" id="IPR027417">
    <property type="entry name" value="P-loop_NTPase"/>
</dbReference>
<evidence type="ECO:0000256" key="4">
    <source>
        <dbReference type="HAMAP-Rule" id="MF_00636"/>
    </source>
</evidence>
<feature type="domain" description="RapZ-like N-terminal" evidence="5">
    <location>
        <begin position="17"/>
        <end position="167"/>
    </location>
</feature>
<evidence type="ECO:0000259" key="5">
    <source>
        <dbReference type="Pfam" id="PF03668"/>
    </source>
</evidence>
<name>A0A7C4MLF4_9BACT</name>
<dbReference type="InterPro" id="IPR053930">
    <property type="entry name" value="RapZ-like_N"/>
</dbReference>
<dbReference type="SUPFAM" id="SSF52540">
    <property type="entry name" value="P-loop containing nucleoside triphosphate hydrolases"/>
    <property type="match status" value="1"/>
</dbReference>
<dbReference type="NCBIfam" id="NF003828">
    <property type="entry name" value="PRK05416.1"/>
    <property type="match status" value="1"/>
</dbReference>
<dbReference type="GO" id="GO:0005525">
    <property type="term" value="F:GTP binding"/>
    <property type="evidence" value="ECO:0007669"/>
    <property type="project" value="UniProtKB-UniRule"/>
</dbReference>
<dbReference type="PIRSF" id="PIRSF005052">
    <property type="entry name" value="P-loopkin"/>
    <property type="match status" value="1"/>
</dbReference>
<dbReference type="PANTHER" id="PTHR30448:SF0">
    <property type="entry name" value="RNASE ADAPTER PROTEIN RAPZ"/>
    <property type="match status" value="1"/>
</dbReference>
<dbReference type="EMBL" id="DSUH01000105">
    <property type="protein sequence ID" value="HGU32140.1"/>
    <property type="molecule type" value="Genomic_DNA"/>
</dbReference>
<evidence type="ECO:0000313" key="7">
    <source>
        <dbReference type="EMBL" id="HGU32140.1"/>
    </source>
</evidence>
<keyword evidence="1 4" id="KW-0547">Nucleotide-binding</keyword>
<dbReference type="InterPro" id="IPR053931">
    <property type="entry name" value="RapZ_C"/>
</dbReference>
<evidence type="ECO:0000256" key="2">
    <source>
        <dbReference type="ARBA" id="ARBA00022840"/>
    </source>
</evidence>
<dbReference type="AlphaFoldDB" id="A0A7C4MLF4"/>
<sequence length="303" mass="34191">MTNPAQSPPRVDRKPVLFILTGLSGSGKSTALAAFEDAGYYCVDNLPVKLLPLLLTTKEVIGGGESAGLTCVMDVREKGFLGAYSEVFDRLRQEGFPFQILFFEAQEPVLIQRYSQTRRQHPLAVGKGLVESIRTEREQLEPLRRIADRVIDTSALNVHDLKALVRQIADRGRRTSAMRITVMSFGFKYGLPLNADLVLDVRFLPNPYFVPELKPFDGRHPEVRAYVFQDPRYRELIERYEGLVAELIPLYEKEGKSYLTLAVGCTGGMHRSVAVAEWFARDFQQSFPNVSIDVLHRDVEQNG</sequence>
<gene>
    <name evidence="7" type="primary">rapZ</name>
    <name evidence="7" type="ORF">ENS29_04710</name>
</gene>